<dbReference type="InterPro" id="IPR023198">
    <property type="entry name" value="PGP-like_dom2"/>
</dbReference>
<evidence type="ECO:0000313" key="2">
    <source>
        <dbReference type="Proteomes" id="UP000199086"/>
    </source>
</evidence>
<name>A0A1G6GWY2_9ACTN</name>
<dbReference type="SUPFAM" id="SSF56784">
    <property type="entry name" value="HAD-like"/>
    <property type="match status" value="1"/>
</dbReference>
<proteinExistence type="predicted"/>
<dbReference type="Pfam" id="PF00702">
    <property type="entry name" value="Hydrolase"/>
    <property type="match status" value="1"/>
</dbReference>
<dbReference type="SFLD" id="SFLDG01129">
    <property type="entry name" value="C1.5:_HAD__Beta-PGM__Phosphata"/>
    <property type="match status" value="1"/>
</dbReference>
<dbReference type="EMBL" id="FMYF01000005">
    <property type="protein sequence ID" value="SDB86451.1"/>
    <property type="molecule type" value="Genomic_DNA"/>
</dbReference>
<dbReference type="Gene3D" id="1.10.150.240">
    <property type="entry name" value="Putative phosphatase, domain 2"/>
    <property type="match status" value="1"/>
</dbReference>
<accession>A0A1G6GWY2</accession>
<dbReference type="InterPro" id="IPR036412">
    <property type="entry name" value="HAD-like_sf"/>
</dbReference>
<dbReference type="InterPro" id="IPR006439">
    <property type="entry name" value="HAD-SF_hydro_IA"/>
</dbReference>
<organism evidence="1 2">
    <name type="scientific">Raineyella antarctica</name>
    <dbReference type="NCBI Taxonomy" id="1577474"/>
    <lineage>
        <taxon>Bacteria</taxon>
        <taxon>Bacillati</taxon>
        <taxon>Actinomycetota</taxon>
        <taxon>Actinomycetes</taxon>
        <taxon>Propionibacteriales</taxon>
        <taxon>Propionibacteriaceae</taxon>
        <taxon>Raineyella</taxon>
    </lineage>
</organism>
<dbReference type="NCBIfam" id="TIGR01509">
    <property type="entry name" value="HAD-SF-IA-v3"/>
    <property type="match status" value="1"/>
</dbReference>
<keyword evidence="2" id="KW-1185">Reference proteome</keyword>
<dbReference type="SFLD" id="SFLDS00003">
    <property type="entry name" value="Haloacid_Dehalogenase"/>
    <property type="match status" value="1"/>
</dbReference>
<dbReference type="PANTHER" id="PTHR18901:SF38">
    <property type="entry name" value="PSEUDOURIDINE-5'-PHOSPHATASE"/>
    <property type="match status" value="1"/>
</dbReference>
<dbReference type="Proteomes" id="UP000199086">
    <property type="component" value="Unassembled WGS sequence"/>
</dbReference>
<evidence type="ECO:0000313" key="1">
    <source>
        <dbReference type="EMBL" id="SDB86451.1"/>
    </source>
</evidence>
<dbReference type="RefSeq" id="WP_092609861.1">
    <property type="nucleotide sequence ID" value="NZ_FMYF01000005.1"/>
</dbReference>
<dbReference type="STRING" id="1577474.GA0111570_105211"/>
<protein>
    <submittedName>
        <fullName evidence="1">Haloacid dehalogenase superfamily, subfamily IA, variant 3 with third motif having DD or ED</fullName>
    </submittedName>
</protein>
<dbReference type="OrthoDB" id="9797743at2"/>
<sequence length="218" mass="23193">MTPQAIVFDMDGVLTDTEVIWDEVRRGLAADEGRAWPEEATTAMMGMSTPEWSRYLVETVGLSGSPELVANRTIDAMAERYLVHLPTLPGAVEAVRRLAGRWTLGLASSSPRRLIDSSLAALGLTDSFAVTVSTEEVERGKPAPDGYLRACELLGVDPAASVAIEDSSNGLRAAAAARMKVIAVPRPEFPPAEDALALADVVVEHLDEVTVELVAGLV</sequence>
<reference evidence="1 2" key="1">
    <citation type="submission" date="2016-06" db="EMBL/GenBank/DDBJ databases">
        <authorList>
            <person name="Olsen C.W."/>
            <person name="Carey S."/>
            <person name="Hinshaw L."/>
            <person name="Karasin A.I."/>
        </authorList>
    </citation>
    <scope>NUCLEOTIDE SEQUENCE [LARGE SCALE GENOMIC DNA]</scope>
    <source>
        <strain evidence="1 2">LZ-22</strain>
    </source>
</reference>
<dbReference type="PANTHER" id="PTHR18901">
    <property type="entry name" value="2-DEOXYGLUCOSE-6-PHOSPHATE PHOSPHATASE 2"/>
    <property type="match status" value="1"/>
</dbReference>
<dbReference type="SFLD" id="SFLDG01135">
    <property type="entry name" value="C1.5.6:_HAD__Beta-PGM__Phospha"/>
    <property type="match status" value="1"/>
</dbReference>
<dbReference type="InterPro" id="IPR023214">
    <property type="entry name" value="HAD_sf"/>
</dbReference>
<dbReference type="Gene3D" id="3.40.50.1000">
    <property type="entry name" value="HAD superfamily/HAD-like"/>
    <property type="match status" value="1"/>
</dbReference>
<gene>
    <name evidence="1" type="ORF">GA0111570_105211</name>
</gene>
<dbReference type="AlphaFoldDB" id="A0A1G6GWY2"/>